<evidence type="ECO:0000313" key="2">
    <source>
        <dbReference type="Proteomes" id="UP001375539"/>
    </source>
</evidence>
<name>A0ACC6QHX1_9ACTN</name>
<accession>A0ACC6QHX1</accession>
<protein>
    <submittedName>
        <fullName evidence="1">FxSxx-COOH system tetratricopeptide repeat protein</fullName>
    </submittedName>
</protein>
<proteinExistence type="predicted"/>
<keyword evidence="2" id="KW-1185">Reference proteome</keyword>
<evidence type="ECO:0000313" key="1">
    <source>
        <dbReference type="EMBL" id="MEJ8657906.1"/>
    </source>
</evidence>
<reference evidence="1" key="1">
    <citation type="submission" date="2024-03" db="EMBL/GenBank/DDBJ databases">
        <title>Novel Streptomyces species of biotechnological and ecological value are a feature of Machair soil.</title>
        <authorList>
            <person name="Prole J.R."/>
            <person name="Goodfellow M."/>
            <person name="Allenby N."/>
            <person name="Ward A.C."/>
        </authorList>
    </citation>
    <scope>NUCLEOTIDE SEQUENCE</scope>
    <source>
        <strain evidence="1">MS1.AVA.4</strain>
    </source>
</reference>
<organism evidence="1 2">
    <name type="scientific">Streptomyces pratisoli</name>
    <dbReference type="NCBI Taxonomy" id="3139917"/>
    <lineage>
        <taxon>Bacteria</taxon>
        <taxon>Bacillati</taxon>
        <taxon>Actinomycetota</taxon>
        <taxon>Actinomycetes</taxon>
        <taxon>Kitasatosporales</taxon>
        <taxon>Streptomycetaceae</taxon>
        <taxon>Streptomyces</taxon>
    </lineage>
</organism>
<sequence length="1331" mass="146691">MKSAGIREPGSAGTGEPGTVVTFYSFKGGVGRTMALVNTAWILAGNGLRVLMVDWDLEAPGLHRYFHPLLTDPELGSTGGVIDLIRDYAIRADEPGPGAAGSRDRAQWFRDRCDVDRCIVGIREDFPDGGQLDFLPAGLQDDGYSAAVSTFDWDHFYTRLRGAAFLAALRDELRGRYDYVLIDSRTGLSDTAGICTVLLPDVVTVCFTLSAQSIQGAAAVAESVRAQVTDRPVRILPAPMRVEYAEQKKLEAGRDLARSRFLSFLEGMTREERDRYWGDVEIPYRPFFAYEEIPAPVGDRPHQGTSLLAASERLTGRITGGRVTRQRPMPETRRRALLSRYERTKPPVPSDLFLSYAPADRMWAEWIAARLRGLGYEVVLSGAAEHAGSDAGTEVRRALDGSGRIVVLLSPDYVRLPHAYEVWKSVSARDPEASQRMLIPIRIHPAPLAPPFDGLVAVDLVERDDQVEAEAALLAAVGRPDPPAAETVRTPGDADEDQGPRYPGTPPPVWQMPTRNASFTGRGRTLEEMRDGFAAGVPLGGPPQAVFGMGGVGKTQVAIEYAHRFAADYDVVWWVNAGQPSLVRQELATLAGRLGLPSGDDVETTSNAVLEALRQGRPYRRWLLVFDNAEHPEELAPLIPSGTGHVLVTSRNRAWADRAAQVEVDVFTRDESVRLLQRQNPHLPDADAAQVAEALGDLPLAVAQAAAWLEQSAMPVETYLELLSTQLATMLEQEPATTYPRSAAATWLLALGKVRESMPAAAQLLEICAFFGPDPIPMWTLYGQKTAELLARHDRRLVHSVRMGALFAEINRYGLARTNQSDKTIGVHRLVQEVLRAQIPREQWPVMRAHVHAILAEANPRNMEDPASWDRHASLLPHMRPSRAFTSEDDSVRRWIADSVRYLWRRSNHVAAQETAERALAAWEPVFGDDDALVIYLRTQYANALRSSGRLEEAYAMDEQALRTAREVLGPDDYYTLVAAANLGADLRARGAYRQARDVDNETYAASKRAYEGGDEERLLMAANNLAVSKFLVGDRWGARELDREVWEKRKGLLGKHHPYTLTSASNYARGLRETGSVDEALKLLQETVKAFRDKTGDRHPETLQASRNLSAVLRRSGRYEEARALSAENYEISMSVLGPDHPDTLSAAVNLACALVATGDAQGARDLARDALNRHRTQLGERHPFALACANNLAVYLRLTGERDAALALSRRTLHQHREVLGQDNPYTLTSMMNHATDLAADGDAEGAVRLGREAYDAFVRVLTADHYDAIGCASNLAADLRDLGEPEEAARLHEDALRRAGATMGPEHPTTRAVKEWVRLDSDIEPPAT</sequence>
<dbReference type="Proteomes" id="UP001375539">
    <property type="component" value="Unassembled WGS sequence"/>
</dbReference>
<dbReference type="EMBL" id="JBBKAI010000002">
    <property type="protein sequence ID" value="MEJ8657906.1"/>
    <property type="molecule type" value="Genomic_DNA"/>
</dbReference>
<gene>
    <name evidence="1" type="primary">fxsT</name>
    <name evidence="1" type="ORF">WKI58_15455</name>
</gene>
<comment type="caution">
    <text evidence="1">The sequence shown here is derived from an EMBL/GenBank/DDBJ whole genome shotgun (WGS) entry which is preliminary data.</text>
</comment>